<feature type="region of interest" description="Disordered" evidence="1">
    <location>
        <begin position="37"/>
        <end position="59"/>
    </location>
</feature>
<dbReference type="AlphaFoldDB" id="A0A7X5ZIS7"/>
<name>A0A7X5ZIS7_9GAMM</name>
<accession>A0A7X5ZIS7</accession>
<dbReference type="RefSeq" id="WP_166948941.1">
    <property type="nucleotide sequence ID" value="NZ_JAARLZ010000006.1"/>
</dbReference>
<comment type="caution">
    <text evidence="2">The sequence shown here is derived from an EMBL/GenBank/DDBJ whole genome shotgun (WGS) entry which is preliminary data.</text>
</comment>
<dbReference type="Proteomes" id="UP000490980">
    <property type="component" value="Unassembled WGS sequence"/>
</dbReference>
<organism evidence="2 3">
    <name type="scientific">Luteibacter anthropi</name>
    <dbReference type="NCBI Taxonomy" id="564369"/>
    <lineage>
        <taxon>Bacteria</taxon>
        <taxon>Pseudomonadati</taxon>
        <taxon>Pseudomonadota</taxon>
        <taxon>Gammaproteobacteria</taxon>
        <taxon>Lysobacterales</taxon>
        <taxon>Rhodanobacteraceae</taxon>
        <taxon>Luteibacter</taxon>
    </lineage>
</organism>
<evidence type="ECO:0000256" key="1">
    <source>
        <dbReference type="SAM" id="MobiDB-lite"/>
    </source>
</evidence>
<protein>
    <submittedName>
        <fullName evidence="2">MarR family transcriptional regulator</fullName>
    </submittedName>
</protein>
<evidence type="ECO:0000313" key="3">
    <source>
        <dbReference type="Proteomes" id="UP000490980"/>
    </source>
</evidence>
<proteinExistence type="predicted"/>
<gene>
    <name evidence="2" type="ORF">HBF25_12650</name>
</gene>
<dbReference type="EMBL" id="JAARLZ010000006">
    <property type="protein sequence ID" value="NII07233.1"/>
    <property type="molecule type" value="Genomic_DNA"/>
</dbReference>
<sequence>MNVIDDQMDMFAEAPMASRRRPVLVRAHVRRLETPAARANDSDTSHVAARKHTSTGQRQSNLQAVADLVSRMPGLTSWELSRFIELGRDTYHEIARRLPDAVTAGAVKKGVVRACTVTGNQSTTWWPV</sequence>
<reference evidence="2 3" key="1">
    <citation type="submission" date="2020-03" db="EMBL/GenBank/DDBJ databases">
        <authorList>
            <person name="Lai Q."/>
        </authorList>
    </citation>
    <scope>NUCLEOTIDE SEQUENCE [LARGE SCALE GENOMIC DNA]</scope>
    <source>
        <strain evidence="2 3">CCUG 25036</strain>
    </source>
</reference>
<keyword evidence="3" id="KW-1185">Reference proteome</keyword>
<evidence type="ECO:0000313" key="2">
    <source>
        <dbReference type="EMBL" id="NII07233.1"/>
    </source>
</evidence>